<dbReference type="AlphaFoldDB" id="A0A9P4YBV2"/>
<feature type="compositionally biased region" description="Basic and acidic residues" evidence="5">
    <location>
        <begin position="68"/>
        <end position="77"/>
    </location>
</feature>
<evidence type="ECO:0000256" key="3">
    <source>
        <dbReference type="ARBA" id="ARBA00022737"/>
    </source>
</evidence>
<dbReference type="Proteomes" id="UP000803844">
    <property type="component" value="Unassembled WGS sequence"/>
</dbReference>
<dbReference type="EMBL" id="MU032344">
    <property type="protein sequence ID" value="KAF3770201.1"/>
    <property type="molecule type" value="Genomic_DNA"/>
</dbReference>
<gene>
    <name evidence="6" type="ORF">M406DRAFT_87010</name>
</gene>
<reference evidence="6" key="1">
    <citation type="journal article" date="2020" name="Phytopathology">
        <title>Genome sequence of the chestnut blight fungus Cryphonectria parasitica EP155: A fundamental resource for an archetypical invasive plant pathogen.</title>
        <authorList>
            <person name="Crouch J.A."/>
            <person name="Dawe A."/>
            <person name="Aerts A."/>
            <person name="Barry K."/>
            <person name="Churchill A.C.L."/>
            <person name="Grimwood J."/>
            <person name="Hillman B."/>
            <person name="Milgroom M.G."/>
            <person name="Pangilinan J."/>
            <person name="Smith M."/>
            <person name="Salamov A."/>
            <person name="Schmutz J."/>
            <person name="Yadav J."/>
            <person name="Grigoriev I.V."/>
            <person name="Nuss D."/>
        </authorList>
    </citation>
    <scope>NUCLEOTIDE SEQUENCE</scope>
    <source>
        <strain evidence="6">EP155</strain>
    </source>
</reference>
<dbReference type="GO" id="GO:0031048">
    <property type="term" value="P:regulatory ncRNA-mediated heterochromatin formation"/>
    <property type="evidence" value="ECO:0007669"/>
    <property type="project" value="TreeGrafter"/>
</dbReference>
<dbReference type="GO" id="GO:1902369">
    <property type="term" value="P:negative regulation of RNA catabolic process"/>
    <property type="evidence" value="ECO:0007669"/>
    <property type="project" value="TreeGrafter"/>
</dbReference>
<evidence type="ECO:0000256" key="1">
    <source>
        <dbReference type="ARBA" id="ARBA00004123"/>
    </source>
</evidence>
<accession>A0A9P4YBV2</accession>
<dbReference type="PANTHER" id="PTHR13471">
    <property type="entry name" value="TETRATRICOPEPTIDE-LIKE HELICAL"/>
    <property type="match status" value="1"/>
</dbReference>
<dbReference type="OrthoDB" id="297219at2759"/>
<dbReference type="SUPFAM" id="SSF48452">
    <property type="entry name" value="TPR-like"/>
    <property type="match status" value="1"/>
</dbReference>
<dbReference type="GO" id="GO:0071013">
    <property type="term" value="C:catalytic step 2 spliceosome"/>
    <property type="evidence" value="ECO:0007669"/>
    <property type="project" value="TreeGrafter"/>
</dbReference>
<dbReference type="SMART" id="SM00386">
    <property type="entry name" value="HAT"/>
    <property type="match status" value="4"/>
</dbReference>
<organism evidence="6 7">
    <name type="scientific">Cryphonectria parasitica (strain ATCC 38755 / EP155)</name>
    <dbReference type="NCBI Taxonomy" id="660469"/>
    <lineage>
        <taxon>Eukaryota</taxon>
        <taxon>Fungi</taxon>
        <taxon>Dikarya</taxon>
        <taxon>Ascomycota</taxon>
        <taxon>Pezizomycotina</taxon>
        <taxon>Sordariomycetes</taxon>
        <taxon>Sordariomycetidae</taxon>
        <taxon>Diaporthales</taxon>
        <taxon>Cryphonectriaceae</taxon>
        <taxon>Cryphonectria-Endothia species complex</taxon>
        <taxon>Cryphonectria</taxon>
    </lineage>
</organism>
<dbReference type="InterPro" id="IPR011990">
    <property type="entry name" value="TPR-like_helical_dom_sf"/>
</dbReference>
<feature type="region of interest" description="Disordered" evidence="5">
    <location>
        <begin position="1"/>
        <end position="90"/>
    </location>
</feature>
<name>A0A9P4YBV2_CRYP1</name>
<dbReference type="RefSeq" id="XP_040781162.1">
    <property type="nucleotide sequence ID" value="XM_040926097.1"/>
</dbReference>
<comment type="caution">
    <text evidence="6">The sequence shown here is derived from an EMBL/GenBank/DDBJ whole genome shotgun (WGS) entry which is preliminary data.</text>
</comment>
<evidence type="ECO:0008006" key="8">
    <source>
        <dbReference type="Google" id="ProtNLM"/>
    </source>
</evidence>
<evidence type="ECO:0000313" key="6">
    <source>
        <dbReference type="EMBL" id="KAF3770201.1"/>
    </source>
</evidence>
<comment type="similarity">
    <text evidence="2">Belongs to the NRDE2 family.</text>
</comment>
<feature type="compositionally biased region" description="Acidic residues" evidence="5">
    <location>
        <begin position="233"/>
        <end position="248"/>
    </location>
</feature>
<dbReference type="InterPro" id="IPR013633">
    <property type="entry name" value="NRDE-2"/>
</dbReference>
<evidence type="ECO:0000256" key="2">
    <source>
        <dbReference type="ARBA" id="ARBA00009265"/>
    </source>
</evidence>
<feature type="region of interest" description="Disordered" evidence="5">
    <location>
        <begin position="193"/>
        <end position="255"/>
    </location>
</feature>
<keyword evidence="3" id="KW-0677">Repeat</keyword>
<comment type="subcellular location">
    <subcellularLocation>
        <location evidence="1">Nucleus</location>
    </subcellularLocation>
</comment>
<dbReference type="Pfam" id="PF08424">
    <property type="entry name" value="NRDE-2"/>
    <property type="match status" value="1"/>
</dbReference>
<sequence>MDSKKPAVPRFASFKPKAEVSTESTSRSDDQRNYDRKGDDGHAERPGLGTHCKNHSKPHSHHTRHDRWRSGSPDRRPPRQIAAPAEDPLYVVDKRGDPLIVRYGSNDRSKVPAYRRSGSGRVLGGQGRLRLTHDGSKEIFSLGDRLGEGMSAFRDRALLSRASRKKTQVFRLRPGSDQEQPQISQDEVDFIPLSGQHHHHSPEPKEDIYAISGDEDPNYRSIKGKAKPRDFVDSDLESADTSDSEAAGDLDSSHPVRHRSIELSRRVKEHPEDIEAWLELVDIQGDLLSLNADARQDMADDEVKGLASMKVALLEEALPHFKDKPDRERLFLTLMREGSRVWSSKALAKRWAEVNFNDCSFALWKAHLNHELSNMATFAYGRLKQIHVERLRLLTQRVSSTVLLLRLCDELVYTFLRTTFFIRDAGYSELAVAAWQALLELTFAHPAEEGDTNPADVMSSFQDFWESEVPRIGEQGAQGWRKFVEAEEMADLPEGKTDTVAQPPETRDVYKAWAAVETQRSRNAALPARTLDEGTEDDPFRVVMFADLEPLLPWLPSAVADIAQYKASLLNAFLLFCRLPLPSDSTRGGRIYDMSHDPFFYHDSKNLNKTNSSPHGDTEGGKKQPPRFTDPGQKFAASADTIFSGSDWFQFFRNDTSAESDLALAVAMQLSTEFGYEPIAEYSMSLARSKKPAAVRKTAKALLKKWPNNTLLYNAYAVAEWRNGNSDVARSVLSSATAQNLPNKERLWATWAWLEFEGGDMQTALARCIAASQSDQPSGVDTVATYSQLMKAKQTLSTRHGFLLSSGNIQQAALFAEIASLLEYTAPFAGSTAATASRQGDIQTAMTSIHVFTSEAAARGHGSSIHVERYLQFAAHLLYLHAIRGAFQPRYLRNQTEKFITLFPTNTIFLSLFAWADTSILINDPVRTLLHTHVLTKTNDHISGRLFAIGHEMHVGSVHSVRTAFERSLDSDACRSNVGLWLSYVRFCARHKKELGGGGSSSSSNDSNSAKVKDVFYRALGACPWSKWLAMEAFTTLVREMESSELRAVWNTMVAKGIRVCVDLEEFGEQWRKRVSGHNG</sequence>
<dbReference type="GeneID" id="63843226"/>
<feature type="region of interest" description="Disordered" evidence="5">
    <location>
        <begin position="605"/>
        <end position="631"/>
    </location>
</feature>
<proteinExistence type="inferred from homology"/>
<dbReference type="InterPro" id="IPR003107">
    <property type="entry name" value="HAT"/>
</dbReference>
<dbReference type="PANTHER" id="PTHR13471:SF0">
    <property type="entry name" value="NUCLEAR EXOSOME REGULATOR NRDE2"/>
    <property type="match status" value="1"/>
</dbReference>
<protein>
    <recommendedName>
        <fullName evidence="8">DUF1740-domain-containing protein</fullName>
    </recommendedName>
</protein>
<evidence type="ECO:0000256" key="5">
    <source>
        <dbReference type="SAM" id="MobiDB-lite"/>
    </source>
</evidence>
<keyword evidence="7" id="KW-1185">Reference proteome</keyword>
<dbReference type="Gene3D" id="1.25.40.10">
    <property type="entry name" value="Tetratricopeptide repeat domain"/>
    <property type="match status" value="2"/>
</dbReference>
<evidence type="ECO:0000256" key="4">
    <source>
        <dbReference type="ARBA" id="ARBA00023242"/>
    </source>
</evidence>
<feature type="compositionally biased region" description="Basic residues" evidence="5">
    <location>
        <begin position="52"/>
        <end position="67"/>
    </location>
</feature>
<evidence type="ECO:0000313" key="7">
    <source>
        <dbReference type="Proteomes" id="UP000803844"/>
    </source>
</evidence>
<feature type="compositionally biased region" description="Basic and acidic residues" evidence="5">
    <location>
        <begin position="16"/>
        <end position="45"/>
    </location>
</feature>
<keyword evidence="4" id="KW-0539">Nucleus</keyword>
<dbReference type="GO" id="GO:0006396">
    <property type="term" value="P:RNA processing"/>
    <property type="evidence" value="ECO:0007669"/>
    <property type="project" value="InterPro"/>
</dbReference>